<dbReference type="Proteomes" id="UP000008136">
    <property type="component" value="Chromosome"/>
</dbReference>
<feature type="domain" description="Aconitase A/isopropylmalate dehydratase small subunit swivel" evidence="4">
    <location>
        <begin position="42"/>
        <end position="101"/>
    </location>
</feature>
<dbReference type="PANTHER" id="PTHR43345:SF2">
    <property type="entry name" value="3-ISOPROPYLMALATE DEHYDRATASE SMALL SUBUNIT 1"/>
    <property type="match status" value="1"/>
</dbReference>
<evidence type="ECO:0000259" key="4">
    <source>
        <dbReference type="Pfam" id="PF00694"/>
    </source>
</evidence>
<dbReference type="InterPro" id="IPR015928">
    <property type="entry name" value="Aconitase/3IPM_dehydase_swvl"/>
</dbReference>
<dbReference type="eggNOG" id="arCOG02230">
    <property type="taxonomic scope" value="Archaea"/>
</dbReference>
<dbReference type="NCBIfam" id="TIGR02087">
    <property type="entry name" value="LEUD_arch"/>
    <property type="match status" value="1"/>
</dbReference>
<evidence type="ECO:0000313" key="6">
    <source>
        <dbReference type="Proteomes" id="UP000008136"/>
    </source>
</evidence>
<dbReference type="InterPro" id="IPR011827">
    <property type="entry name" value="LeuD_type2/HacB/DmdB"/>
</dbReference>
<dbReference type="InterPro" id="IPR033940">
    <property type="entry name" value="IPMI_Swivel"/>
</dbReference>
<dbReference type="Pfam" id="PF00694">
    <property type="entry name" value="Aconitase_C"/>
    <property type="match status" value="1"/>
</dbReference>
<evidence type="ECO:0000256" key="2">
    <source>
        <dbReference type="ARBA" id="ARBA00023239"/>
    </source>
</evidence>
<evidence type="ECO:0000256" key="3">
    <source>
        <dbReference type="HAMAP-Rule" id="MF_01032"/>
    </source>
</evidence>
<keyword evidence="6" id="KW-1185">Reference proteome</keyword>
<evidence type="ECO:0000313" key="5">
    <source>
        <dbReference type="EMBL" id="AEA47264.1"/>
    </source>
</evidence>
<keyword evidence="3" id="KW-0100">Branched-chain amino acid biosynthesis</keyword>
<dbReference type="KEGG" id="ave:Arcve_1257"/>
<dbReference type="UniPathway" id="UPA00048">
    <property type="reaction ID" value="UER00071"/>
</dbReference>
<sequence>MILKGRAWKFGDDISTDHITPGRYYHLRSNLPELAKHVMEDANPDFAKLVKPGDFIVAGKNFGCGSSREHAPRVIKLAGVSAVLAKSFARIFYRNAINIGLPLLIVDTNGIDEGDQLEVNLSTGEVKNLTKGTSISARPLPDVMIRILQEGGLVNYVKKYGDVRV</sequence>
<organism evidence="5 6">
    <name type="scientific">Archaeoglobus veneficus (strain DSM 11195 / SNP6)</name>
    <dbReference type="NCBI Taxonomy" id="693661"/>
    <lineage>
        <taxon>Archaea</taxon>
        <taxon>Methanobacteriati</taxon>
        <taxon>Methanobacteriota</taxon>
        <taxon>Archaeoglobi</taxon>
        <taxon>Archaeoglobales</taxon>
        <taxon>Archaeoglobaceae</taxon>
        <taxon>Archaeoglobus</taxon>
    </lineage>
</organism>
<keyword evidence="2 3" id="KW-0456">Lyase</keyword>
<dbReference type="EC" id="4.2.1.33" evidence="3"/>
<proteinExistence type="inferred from homology"/>
<dbReference type="OrthoDB" id="6505at2157"/>
<name>F2KMY8_ARCVS</name>
<reference evidence="5 6" key="1">
    <citation type="submission" date="2011-03" db="EMBL/GenBank/DDBJ databases">
        <title>The complete genome of Archaeoglobus veneficus SNP6.</title>
        <authorList>
            <consortium name="US DOE Joint Genome Institute (JGI-PGF)"/>
            <person name="Lucas S."/>
            <person name="Copeland A."/>
            <person name="Lapidus A."/>
            <person name="Bruce D."/>
            <person name="Goodwin L."/>
            <person name="Pitluck S."/>
            <person name="Kyrpides N."/>
            <person name="Mavromatis K."/>
            <person name="Pagani I."/>
            <person name="Ivanova N."/>
            <person name="Mikhailova N."/>
            <person name="Lu M."/>
            <person name="Detter J.C."/>
            <person name="Tapia R."/>
            <person name="Han C."/>
            <person name="Land M."/>
            <person name="Hauser L."/>
            <person name="Markowitz V."/>
            <person name="Cheng J.-F."/>
            <person name="Hugenholtz P."/>
            <person name="Woyke T."/>
            <person name="Wu D."/>
            <person name="Spring S."/>
            <person name="Brambilla E."/>
            <person name="Klenk H.-P."/>
            <person name="Eisen J.A."/>
        </authorList>
    </citation>
    <scope>NUCLEOTIDE SEQUENCE [LARGE SCALE GENOMIC DNA]</scope>
    <source>
        <strain>SNP6</strain>
    </source>
</reference>
<dbReference type="EMBL" id="CP002588">
    <property type="protein sequence ID" value="AEA47264.1"/>
    <property type="molecule type" value="Genomic_DNA"/>
</dbReference>
<dbReference type="PANTHER" id="PTHR43345">
    <property type="entry name" value="3-ISOPROPYLMALATE DEHYDRATASE SMALL SUBUNIT 2-RELATED-RELATED"/>
    <property type="match status" value="1"/>
</dbReference>
<dbReference type="HAMAP" id="MF_01032">
    <property type="entry name" value="LeuD_type2"/>
    <property type="match status" value="1"/>
</dbReference>
<dbReference type="GO" id="GO:0009098">
    <property type="term" value="P:L-leucine biosynthetic process"/>
    <property type="evidence" value="ECO:0007669"/>
    <property type="project" value="UniProtKB-UniRule"/>
</dbReference>
<dbReference type="InterPro" id="IPR050075">
    <property type="entry name" value="LeuD"/>
</dbReference>
<dbReference type="GeneID" id="10394378"/>
<keyword evidence="3" id="KW-0028">Amino-acid biosynthesis</keyword>
<dbReference type="STRING" id="693661.Arcve_1257"/>
<dbReference type="AlphaFoldDB" id="F2KMY8"/>
<comment type="subunit">
    <text evidence="3">Heterodimer of LeuC and LeuD.</text>
</comment>
<dbReference type="InterPro" id="IPR000573">
    <property type="entry name" value="AconitaseA/IPMdHydase_ssu_swvl"/>
</dbReference>
<protein>
    <recommendedName>
        <fullName evidence="3">3-isopropylmalate dehydratase small subunit</fullName>
        <ecNumber evidence="3">4.2.1.33</ecNumber>
    </recommendedName>
    <alternativeName>
        <fullName evidence="3">Alpha-IPM isomerase</fullName>
        <shortName evidence="3">IPMI</shortName>
    </alternativeName>
    <alternativeName>
        <fullName evidence="3">Isopropylmalate isomerase</fullName>
    </alternativeName>
</protein>
<dbReference type="RefSeq" id="WP_013683926.1">
    <property type="nucleotide sequence ID" value="NC_015320.1"/>
</dbReference>
<comment type="pathway">
    <text evidence="3">Amino-acid biosynthesis; L-leucine biosynthesis; L-leucine from 3-methyl-2-oxobutanoate: step 2/4.</text>
</comment>
<dbReference type="SUPFAM" id="SSF52016">
    <property type="entry name" value="LeuD/IlvD-like"/>
    <property type="match status" value="1"/>
</dbReference>
<comment type="similarity">
    <text evidence="1 3">Belongs to the LeuD family. LeuD type 2 subfamily.</text>
</comment>
<keyword evidence="3" id="KW-0432">Leucine biosynthesis</keyword>
<evidence type="ECO:0000256" key="1">
    <source>
        <dbReference type="ARBA" id="ARBA00009869"/>
    </source>
</evidence>
<dbReference type="Gene3D" id="3.20.19.10">
    <property type="entry name" value="Aconitase, domain 4"/>
    <property type="match status" value="1"/>
</dbReference>
<gene>
    <name evidence="3" type="primary">leuD</name>
    <name evidence="5" type="ordered locus">Arcve_1257</name>
</gene>
<accession>F2KMY8</accession>
<dbReference type="GO" id="GO:0003861">
    <property type="term" value="F:3-isopropylmalate dehydratase activity"/>
    <property type="evidence" value="ECO:0007669"/>
    <property type="project" value="UniProtKB-UniRule"/>
</dbReference>
<comment type="catalytic activity">
    <reaction evidence="3">
        <text>(2R,3S)-3-isopropylmalate = (2S)-2-isopropylmalate</text>
        <dbReference type="Rhea" id="RHEA:32287"/>
        <dbReference type="ChEBI" id="CHEBI:1178"/>
        <dbReference type="ChEBI" id="CHEBI:35121"/>
        <dbReference type="EC" id="4.2.1.33"/>
    </reaction>
</comment>
<dbReference type="HOGENOM" id="CLU_081378_1_1_2"/>
<comment type="function">
    <text evidence="3">Catalyzes the isomerization between 2-isopropylmalate and 3-isopropylmalate, via the formation of 2-isopropylmaleate.</text>
</comment>
<dbReference type="CDD" id="cd01577">
    <property type="entry name" value="IPMI_Swivel"/>
    <property type="match status" value="1"/>
</dbReference>